<sequence length="592" mass="65342">MSKLRILVELAVTRTEIGSFRQVKTNTRSKDYCRCIFEQELETLECIAAWICLGKGPALRLPSGTATTMVYNPANRHLRIIIDTSLAEGLCWQLTPADRTPCDDPTAGELARSHAIDLYLSRLVEESDVQHTIGMMSAATIRSRLPSSQSTECSPFMSPSGLLSPSFSEDTLWMPSGESTPHRLHSSFQSYLDTPDKYSSDVNGSLESSEDPEASKGLGIVHSPKQGPLICGVSEPPYFGTGDPYSPTTAPPSSPLSTSSQSSTGHCGQNLDESVQAARGRSLRSSRHEFQPYSPAQGHLLAKNDEHSHRHRLLLALLQAKTNAPLSSTSVDLPRASPQDRQIALAASSCPSSPSRRQRCSSHTGLSWLQLPHMSEIAMPLSNNRVRRHSCDGRVELRPFLSKTKTTAPLDHPTSSKSGMAQHSKRTNLTISTDVARRGSLWDTSMSSISAGSIDRRHSISSTMSDVSDSSFCLRDTSSTSPGNSALSARSSNKVAPRKGGPPVHYTLMCWIGGRWPCKLRPLIKRSKFQDIHAMLRRNLRLPASFFIDIEFDWEGDTYVILDASHWQWAREQVHFGDMTVRCHIWQKKYSP</sequence>
<dbReference type="OrthoDB" id="2394571at2759"/>
<feature type="region of interest" description="Disordered" evidence="1">
    <location>
        <begin position="195"/>
        <end position="269"/>
    </location>
</feature>
<name>A0A9P3HE80_9FUNG</name>
<organism evidence="2 3">
    <name type="scientific">Entomortierella parvispora</name>
    <dbReference type="NCBI Taxonomy" id="205924"/>
    <lineage>
        <taxon>Eukaryota</taxon>
        <taxon>Fungi</taxon>
        <taxon>Fungi incertae sedis</taxon>
        <taxon>Mucoromycota</taxon>
        <taxon>Mortierellomycotina</taxon>
        <taxon>Mortierellomycetes</taxon>
        <taxon>Mortierellales</taxon>
        <taxon>Mortierellaceae</taxon>
        <taxon>Entomortierella</taxon>
    </lineage>
</organism>
<dbReference type="AlphaFoldDB" id="A0A9P3HE80"/>
<comment type="caution">
    <text evidence="2">The sequence shown here is derived from an EMBL/GenBank/DDBJ whole genome shotgun (WGS) entry which is preliminary data.</text>
</comment>
<keyword evidence="3" id="KW-1185">Reference proteome</keyword>
<dbReference type="Proteomes" id="UP000827284">
    <property type="component" value="Unassembled WGS sequence"/>
</dbReference>
<protein>
    <submittedName>
        <fullName evidence="2">Uncharacterized protein</fullName>
    </submittedName>
</protein>
<feature type="region of interest" description="Disordered" evidence="1">
    <location>
        <begin position="464"/>
        <end position="499"/>
    </location>
</feature>
<evidence type="ECO:0000256" key="1">
    <source>
        <dbReference type="SAM" id="MobiDB-lite"/>
    </source>
</evidence>
<gene>
    <name evidence="2" type="ORF">EMPS_07251</name>
</gene>
<feature type="compositionally biased region" description="Polar residues" evidence="1">
    <location>
        <begin position="476"/>
        <end position="494"/>
    </location>
</feature>
<evidence type="ECO:0000313" key="2">
    <source>
        <dbReference type="EMBL" id="GJJ74893.1"/>
    </source>
</evidence>
<accession>A0A9P3HE80</accession>
<feature type="compositionally biased region" description="Low complexity" evidence="1">
    <location>
        <begin position="255"/>
        <end position="264"/>
    </location>
</feature>
<dbReference type="EMBL" id="BQFW01000010">
    <property type="protein sequence ID" value="GJJ74893.1"/>
    <property type="molecule type" value="Genomic_DNA"/>
</dbReference>
<proteinExistence type="predicted"/>
<feature type="region of interest" description="Disordered" evidence="1">
    <location>
        <begin position="404"/>
        <end position="426"/>
    </location>
</feature>
<reference evidence="2" key="2">
    <citation type="journal article" date="2022" name="Microbiol. Resour. Announc.">
        <title>Whole-Genome Sequence of Entomortierella parvispora E1425, a Mucoromycotan Fungus Associated with Burkholderiaceae-Related Endosymbiotic Bacteria.</title>
        <authorList>
            <person name="Herlambang A."/>
            <person name="Guo Y."/>
            <person name="Takashima Y."/>
            <person name="Narisawa K."/>
            <person name="Ohta H."/>
            <person name="Nishizawa T."/>
        </authorList>
    </citation>
    <scope>NUCLEOTIDE SEQUENCE</scope>
    <source>
        <strain evidence="2">E1425</strain>
    </source>
</reference>
<reference evidence="2" key="1">
    <citation type="submission" date="2021-11" db="EMBL/GenBank/DDBJ databases">
        <authorList>
            <person name="Herlambang A."/>
            <person name="Guo Y."/>
            <person name="Takashima Y."/>
            <person name="Nishizawa T."/>
        </authorList>
    </citation>
    <scope>NUCLEOTIDE SEQUENCE</scope>
    <source>
        <strain evidence="2">E1425</strain>
    </source>
</reference>
<evidence type="ECO:0000313" key="3">
    <source>
        <dbReference type="Proteomes" id="UP000827284"/>
    </source>
</evidence>